<accession>A0A6L2LY87</accession>
<dbReference type="PANTHER" id="PTHR24559">
    <property type="entry name" value="TRANSPOSON TY3-I GAG-POL POLYPROTEIN"/>
    <property type="match status" value="1"/>
</dbReference>
<keyword evidence="2" id="KW-0695">RNA-directed DNA polymerase</keyword>
<keyword evidence="2" id="KW-0808">Transferase</keyword>
<proteinExistence type="predicted"/>
<sequence length="274" mass="32175">MTLFEQLQVSRYFSKIDIRSGYHQLRVHGEDILKTKFRARYGHFKFTAMPFGLTNTPAVFMILKNQVSKPYLDKFFILFIDDILIYSMSKEAYETLVRSNEELKVPKMQSGIRSFLGFTGYYRRFIANSSKVAKSLASITQKNKKVCSLLRRVESRIRLCTHAKRQGRERDNRNAAWLEPTNRKEEMWSNYLTCLKVNAKTSKTFGIIVTTRDTRVKVGYNNYGLYYKVAKIKVRKDFKMENLARLYTNEIVTRHEVHMSILLDHGGRFTSRLS</sequence>
<dbReference type="Pfam" id="PF00078">
    <property type="entry name" value="RVT_1"/>
    <property type="match status" value="1"/>
</dbReference>
<dbReference type="GO" id="GO:0003964">
    <property type="term" value="F:RNA-directed DNA polymerase activity"/>
    <property type="evidence" value="ECO:0007669"/>
    <property type="project" value="UniProtKB-KW"/>
</dbReference>
<dbReference type="EMBL" id="BKCJ010005440">
    <property type="protein sequence ID" value="GEU66763.1"/>
    <property type="molecule type" value="Genomic_DNA"/>
</dbReference>
<dbReference type="AlphaFoldDB" id="A0A6L2LY87"/>
<evidence type="ECO:0000313" key="2">
    <source>
        <dbReference type="EMBL" id="GEU66763.1"/>
    </source>
</evidence>
<keyword evidence="2" id="KW-0548">Nucleotidyltransferase</keyword>
<dbReference type="PANTHER" id="PTHR24559:SF444">
    <property type="entry name" value="REVERSE TRANSCRIPTASE DOMAIN-CONTAINING PROTEIN"/>
    <property type="match status" value="1"/>
</dbReference>
<feature type="domain" description="Reverse transcriptase" evidence="1">
    <location>
        <begin position="1"/>
        <end position="141"/>
    </location>
</feature>
<dbReference type="Gene3D" id="3.10.10.10">
    <property type="entry name" value="HIV Type 1 Reverse Transcriptase, subunit A, domain 1"/>
    <property type="match status" value="1"/>
</dbReference>
<dbReference type="PROSITE" id="PS50878">
    <property type="entry name" value="RT_POL"/>
    <property type="match status" value="1"/>
</dbReference>
<protein>
    <submittedName>
        <fullName evidence="2">Putative reverse transcriptase domain-containing protein</fullName>
    </submittedName>
</protein>
<name>A0A6L2LY87_TANCI</name>
<dbReference type="CDD" id="cd01647">
    <property type="entry name" value="RT_LTR"/>
    <property type="match status" value="1"/>
</dbReference>
<dbReference type="InterPro" id="IPR000477">
    <property type="entry name" value="RT_dom"/>
</dbReference>
<dbReference type="InterPro" id="IPR043128">
    <property type="entry name" value="Rev_trsase/Diguanyl_cyclase"/>
</dbReference>
<dbReference type="Gene3D" id="3.30.70.270">
    <property type="match status" value="2"/>
</dbReference>
<reference evidence="2" key="1">
    <citation type="journal article" date="2019" name="Sci. Rep.">
        <title>Draft genome of Tanacetum cinerariifolium, the natural source of mosquito coil.</title>
        <authorList>
            <person name="Yamashiro T."/>
            <person name="Shiraishi A."/>
            <person name="Satake H."/>
            <person name="Nakayama K."/>
        </authorList>
    </citation>
    <scope>NUCLEOTIDE SEQUENCE</scope>
</reference>
<dbReference type="InterPro" id="IPR053134">
    <property type="entry name" value="RNA-dir_DNA_polymerase"/>
</dbReference>
<dbReference type="InterPro" id="IPR043502">
    <property type="entry name" value="DNA/RNA_pol_sf"/>
</dbReference>
<evidence type="ECO:0000259" key="1">
    <source>
        <dbReference type="PROSITE" id="PS50878"/>
    </source>
</evidence>
<dbReference type="SUPFAM" id="SSF56672">
    <property type="entry name" value="DNA/RNA polymerases"/>
    <property type="match status" value="1"/>
</dbReference>
<gene>
    <name evidence="2" type="ORF">Tci_038741</name>
</gene>
<comment type="caution">
    <text evidence="2">The sequence shown here is derived from an EMBL/GenBank/DDBJ whole genome shotgun (WGS) entry which is preliminary data.</text>
</comment>
<organism evidence="2">
    <name type="scientific">Tanacetum cinerariifolium</name>
    <name type="common">Dalmatian daisy</name>
    <name type="synonym">Chrysanthemum cinerariifolium</name>
    <dbReference type="NCBI Taxonomy" id="118510"/>
    <lineage>
        <taxon>Eukaryota</taxon>
        <taxon>Viridiplantae</taxon>
        <taxon>Streptophyta</taxon>
        <taxon>Embryophyta</taxon>
        <taxon>Tracheophyta</taxon>
        <taxon>Spermatophyta</taxon>
        <taxon>Magnoliopsida</taxon>
        <taxon>eudicotyledons</taxon>
        <taxon>Gunneridae</taxon>
        <taxon>Pentapetalae</taxon>
        <taxon>asterids</taxon>
        <taxon>campanulids</taxon>
        <taxon>Asterales</taxon>
        <taxon>Asteraceae</taxon>
        <taxon>Asteroideae</taxon>
        <taxon>Anthemideae</taxon>
        <taxon>Anthemidinae</taxon>
        <taxon>Tanacetum</taxon>
    </lineage>
</organism>